<dbReference type="AlphaFoldDB" id="A0A0W0WXW2"/>
<evidence type="ECO:0000256" key="7">
    <source>
        <dbReference type="ARBA" id="ARBA00022822"/>
    </source>
</evidence>
<comment type="caution">
    <text evidence="12">The sequence shown here is derived from an EMBL/GenBank/DDBJ whole genome shotgun (WGS) entry which is preliminary data.</text>
</comment>
<organism evidence="12 13">
    <name type="scientific">Legionella oakridgensis</name>
    <dbReference type="NCBI Taxonomy" id="29423"/>
    <lineage>
        <taxon>Bacteria</taxon>
        <taxon>Pseudomonadati</taxon>
        <taxon>Pseudomonadota</taxon>
        <taxon>Gammaproteobacteria</taxon>
        <taxon>Legionellales</taxon>
        <taxon>Legionellaceae</taxon>
        <taxon>Legionella</taxon>
    </lineage>
</organism>
<dbReference type="HAMAP" id="MF_00135">
    <property type="entry name" value="PRAI"/>
    <property type="match status" value="1"/>
</dbReference>
<evidence type="ECO:0000256" key="8">
    <source>
        <dbReference type="ARBA" id="ARBA00023141"/>
    </source>
</evidence>
<comment type="catalytic activity">
    <reaction evidence="1 10">
        <text>N-(5-phospho-beta-D-ribosyl)anthranilate = 1-(2-carboxyphenylamino)-1-deoxy-D-ribulose 5-phosphate</text>
        <dbReference type="Rhea" id="RHEA:21540"/>
        <dbReference type="ChEBI" id="CHEBI:18277"/>
        <dbReference type="ChEBI" id="CHEBI:58613"/>
        <dbReference type="EC" id="5.3.1.24"/>
    </reaction>
</comment>
<evidence type="ECO:0000313" key="12">
    <source>
        <dbReference type="EMBL" id="KTD37137.1"/>
    </source>
</evidence>
<dbReference type="Proteomes" id="UP000054858">
    <property type="component" value="Unassembled WGS sequence"/>
</dbReference>
<dbReference type="UniPathway" id="UPA00035">
    <property type="reaction ID" value="UER00042"/>
</dbReference>
<keyword evidence="8 10" id="KW-0057">Aromatic amino acid biosynthesis</keyword>
<dbReference type="PANTHER" id="PTHR42894">
    <property type="entry name" value="N-(5'-PHOSPHORIBOSYL)ANTHRANILATE ISOMERASE"/>
    <property type="match status" value="1"/>
</dbReference>
<evidence type="ECO:0000313" key="13">
    <source>
        <dbReference type="Proteomes" id="UP000054858"/>
    </source>
</evidence>
<name>A0A0W0WXW2_9GAMM</name>
<evidence type="ECO:0000256" key="3">
    <source>
        <dbReference type="ARBA" id="ARBA00007571"/>
    </source>
</evidence>
<proteinExistence type="inferred from homology"/>
<reference evidence="12 13" key="1">
    <citation type="submission" date="2015-11" db="EMBL/GenBank/DDBJ databases">
        <title>Genomic analysis of 38 Legionella species identifies large and diverse effector repertoires.</title>
        <authorList>
            <person name="Burstein D."/>
            <person name="Amaro F."/>
            <person name="Zusman T."/>
            <person name="Lifshitz Z."/>
            <person name="Cohen O."/>
            <person name="Gilbert J.A."/>
            <person name="Pupko T."/>
            <person name="Shuman H.A."/>
            <person name="Segal G."/>
        </authorList>
    </citation>
    <scope>NUCLEOTIDE SEQUENCE [LARGE SCALE GENOMIC DNA]</scope>
    <source>
        <strain evidence="12 13">Oak Ridge-10</strain>
    </source>
</reference>
<gene>
    <name evidence="10 12" type="primary">trpF</name>
    <name evidence="12" type="ORF">Loak_2273</name>
</gene>
<evidence type="ECO:0000256" key="6">
    <source>
        <dbReference type="ARBA" id="ARBA00022605"/>
    </source>
</evidence>
<dbReference type="SUPFAM" id="SSF51366">
    <property type="entry name" value="Ribulose-phoshate binding barrel"/>
    <property type="match status" value="1"/>
</dbReference>
<dbReference type="GO" id="GO:0004640">
    <property type="term" value="F:phosphoribosylanthranilate isomerase activity"/>
    <property type="evidence" value="ECO:0007669"/>
    <property type="project" value="UniProtKB-UniRule"/>
</dbReference>
<keyword evidence="9 10" id="KW-0413">Isomerase</keyword>
<evidence type="ECO:0000259" key="11">
    <source>
        <dbReference type="Pfam" id="PF00697"/>
    </source>
</evidence>
<sequence length="204" mass="22281">MHRTRIKMCGMTRAEDILHAGILGVDAIGLIFYPRSVRCIAVEQGKVLLKTLPLFVDVVAVFVDPEVELVRRVLSEMPIDYLQFHGDESPEFCQQFRQPYIKAVPALSAEHILQAAKHHQQAVAILLDTPSDSSRGGSGKTFDWKLIPQQCSKPLILAGGLNADNVKKAVSSGLIDAVDVCSGVEASSGIKDHNKMSQFVSACR</sequence>
<protein>
    <recommendedName>
        <fullName evidence="5 10">N-(5'-phosphoribosyl)anthranilate isomerase</fullName>
        <shortName evidence="10">PRAI</shortName>
        <ecNumber evidence="4 10">5.3.1.24</ecNumber>
    </recommendedName>
</protein>
<dbReference type="PATRIC" id="fig|29423.5.peg.2385"/>
<dbReference type="InterPro" id="IPR044643">
    <property type="entry name" value="TrpF_fam"/>
</dbReference>
<dbReference type="InterPro" id="IPR011060">
    <property type="entry name" value="RibuloseP-bd_barrel"/>
</dbReference>
<keyword evidence="6 10" id="KW-0028">Amino-acid biosynthesis</keyword>
<evidence type="ECO:0000256" key="10">
    <source>
        <dbReference type="HAMAP-Rule" id="MF_00135"/>
    </source>
</evidence>
<evidence type="ECO:0000256" key="9">
    <source>
        <dbReference type="ARBA" id="ARBA00023235"/>
    </source>
</evidence>
<dbReference type="InterPro" id="IPR001240">
    <property type="entry name" value="PRAI_dom"/>
</dbReference>
<dbReference type="EMBL" id="LNYP01000031">
    <property type="protein sequence ID" value="KTD37137.1"/>
    <property type="molecule type" value="Genomic_DNA"/>
</dbReference>
<comment type="pathway">
    <text evidence="2 10">Amino-acid biosynthesis; L-tryptophan biosynthesis; L-tryptophan from chorismate: step 3/5.</text>
</comment>
<dbReference type="Gene3D" id="3.20.20.70">
    <property type="entry name" value="Aldolase class I"/>
    <property type="match status" value="1"/>
</dbReference>
<dbReference type="PANTHER" id="PTHR42894:SF1">
    <property type="entry name" value="N-(5'-PHOSPHORIBOSYL)ANTHRANILATE ISOMERASE"/>
    <property type="match status" value="1"/>
</dbReference>
<dbReference type="Pfam" id="PF00697">
    <property type="entry name" value="PRAI"/>
    <property type="match status" value="1"/>
</dbReference>
<accession>A0A0W0WXW2</accession>
<evidence type="ECO:0000256" key="4">
    <source>
        <dbReference type="ARBA" id="ARBA00012572"/>
    </source>
</evidence>
<dbReference type="InterPro" id="IPR013785">
    <property type="entry name" value="Aldolase_TIM"/>
</dbReference>
<keyword evidence="7 10" id="KW-0822">Tryptophan biosynthesis</keyword>
<feature type="domain" description="N-(5'phosphoribosyl) anthranilate isomerase (PRAI)" evidence="11">
    <location>
        <begin position="7"/>
        <end position="201"/>
    </location>
</feature>
<dbReference type="RefSeq" id="WP_025386000.1">
    <property type="nucleotide sequence ID" value="NZ_LCUA01000033.1"/>
</dbReference>
<evidence type="ECO:0000256" key="5">
    <source>
        <dbReference type="ARBA" id="ARBA00022272"/>
    </source>
</evidence>
<dbReference type="NCBIfam" id="NF002298">
    <property type="entry name" value="PRK01222.1-4"/>
    <property type="match status" value="1"/>
</dbReference>
<dbReference type="FunFam" id="3.20.20.70:FF:000075">
    <property type="entry name" value="Tryptophan biosynthesis protein TRP1"/>
    <property type="match status" value="1"/>
</dbReference>
<comment type="similarity">
    <text evidence="3 10">Belongs to the TrpF family.</text>
</comment>
<dbReference type="CDD" id="cd00405">
    <property type="entry name" value="PRAI"/>
    <property type="match status" value="1"/>
</dbReference>
<dbReference type="EC" id="5.3.1.24" evidence="4 10"/>
<evidence type="ECO:0000256" key="1">
    <source>
        <dbReference type="ARBA" id="ARBA00001164"/>
    </source>
</evidence>
<evidence type="ECO:0000256" key="2">
    <source>
        <dbReference type="ARBA" id="ARBA00004664"/>
    </source>
</evidence>
<dbReference type="GO" id="GO:0000162">
    <property type="term" value="P:L-tryptophan biosynthetic process"/>
    <property type="evidence" value="ECO:0007669"/>
    <property type="project" value="UniProtKB-UniRule"/>
</dbReference>